<comment type="similarity">
    <text evidence="3">Belongs to the HAD-like hydrolase superfamily. SerB family.</text>
</comment>
<dbReference type="InterPro" id="IPR050582">
    <property type="entry name" value="HAD-like_SerB"/>
</dbReference>
<organism evidence="14 15">
    <name type="scientific">Parasphingorhabdus cellanae</name>
    <dbReference type="NCBI Taxonomy" id="2806553"/>
    <lineage>
        <taxon>Bacteria</taxon>
        <taxon>Pseudomonadati</taxon>
        <taxon>Pseudomonadota</taxon>
        <taxon>Alphaproteobacteria</taxon>
        <taxon>Sphingomonadales</taxon>
        <taxon>Sphingomonadaceae</taxon>
        <taxon>Parasphingorhabdus</taxon>
    </lineage>
</organism>
<evidence type="ECO:0000256" key="6">
    <source>
        <dbReference type="ARBA" id="ARBA00022605"/>
    </source>
</evidence>
<evidence type="ECO:0000256" key="8">
    <source>
        <dbReference type="ARBA" id="ARBA00022801"/>
    </source>
</evidence>
<evidence type="ECO:0000313" key="15">
    <source>
        <dbReference type="Proteomes" id="UP000663923"/>
    </source>
</evidence>
<dbReference type="PANTHER" id="PTHR43344">
    <property type="entry name" value="PHOSPHOSERINE PHOSPHATASE"/>
    <property type="match status" value="1"/>
</dbReference>
<sequence>MLIATLIAADQLEKGELSSVADRLAEAGGQITRMGDVVDGKAADIFFDGELAAARDALSIECAGIDFIVQHAENREKKLLISDMDSTMITVECIDELAGYAGIKDQIAEITERAMLGELDFEEALRGRVALLAGLELSAIDRCLDEKVEIMPGAKTLVQTMATRGAKTVLVSGGFTRFADPVAKSIGFASAEANILAEADGHLTGKLDGPVVDAQRKAELLRQSARSAGLSLDQCMAVGDGANDIPMIALAGMGVAYRAKPKASAAADAAIKHNDLSALLYIQGIFSRDWVKG</sequence>
<dbReference type="GO" id="GO:0016787">
    <property type="term" value="F:hydrolase activity"/>
    <property type="evidence" value="ECO:0007669"/>
    <property type="project" value="UniProtKB-KW"/>
</dbReference>
<evidence type="ECO:0000256" key="13">
    <source>
        <dbReference type="ARBA" id="ARBA00048523"/>
    </source>
</evidence>
<dbReference type="Gene3D" id="3.40.50.1000">
    <property type="entry name" value="HAD superfamily/HAD-like"/>
    <property type="match status" value="1"/>
</dbReference>
<dbReference type="NCBIfam" id="TIGR01488">
    <property type="entry name" value="HAD-SF-IB"/>
    <property type="match status" value="1"/>
</dbReference>
<keyword evidence="7" id="KW-0479">Metal-binding</keyword>
<evidence type="ECO:0000256" key="4">
    <source>
        <dbReference type="ARBA" id="ARBA00012640"/>
    </source>
</evidence>
<evidence type="ECO:0000256" key="7">
    <source>
        <dbReference type="ARBA" id="ARBA00022723"/>
    </source>
</evidence>
<dbReference type="SFLD" id="SFLDG01136">
    <property type="entry name" value="C1.6:_Phosphoserine_Phosphatas"/>
    <property type="match status" value="1"/>
</dbReference>
<dbReference type="EMBL" id="CP071794">
    <property type="protein sequence ID" value="QTD56368.1"/>
    <property type="molecule type" value="Genomic_DNA"/>
</dbReference>
<dbReference type="NCBIfam" id="TIGR00338">
    <property type="entry name" value="serB"/>
    <property type="match status" value="1"/>
</dbReference>
<protein>
    <recommendedName>
        <fullName evidence="5">Phosphoserine phosphatase</fullName>
        <ecNumber evidence="4">3.1.3.3</ecNumber>
    </recommendedName>
    <alternativeName>
        <fullName evidence="11">O-phosphoserine phosphohydrolase</fullName>
    </alternativeName>
</protein>
<comment type="cofactor">
    <cofactor evidence="1">
        <name>Mg(2+)</name>
        <dbReference type="ChEBI" id="CHEBI:18420"/>
    </cofactor>
</comment>
<dbReference type="Pfam" id="PF12710">
    <property type="entry name" value="HAD"/>
    <property type="match status" value="1"/>
</dbReference>
<evidence type="ECO:0000256" key="10">
    <source>
        <dbReference type="ARBA" id="ARBA00023299"/>
    </source>
</evidence>
<evidence type="ECO:0000313" key="14">
    <source>
        <dbReference type="EMBL" id="QTD56368.1"/>
    </source>
</evidence>
<keyword evidence="15" id="KW-1185">Reference proteome</keyword>
<dbReference type="SUPFAM" id="SSF56784">
    <property type="entry name" value="HAD-like"/>
    <property type="match status" value="1"/>
</dbReference>
<proteinExistence type="inferred from homology"/>
<gene>
    <name evidence="14" type="primary">serB</name>
    <name evidence="14" type="ORF">J4G78_01840</name>
</gene>
<evidence type="ECO:0000256" key="11">
    <source>
        <dbReference type="ARBA" id="ARBA00031693"/>
    </source>
</evidence>
<name>A0ABX7T8R9_9SPHN</name>
<keyword evidence="9" id="KW-0460">Magnesium</keyword>
<dbReference type="SFLD" id="SFLDS00003">
    <property type="entry name" value="Haloacid_Dehalogenase"/>
    <property type="match status" value="1"/>
</dbReference>
<dbReference type="InterPro" id="IPR036412">
    <property type="entry name" value="HAD-like_sf"/>
</dbReference>
<evidence type="ECO:0000256" key="9">
    <source>
        <dbReference type="ARBA" id="ARBA00022842"/>
    </source>
</evidence>
<dbReference type="SFLD" id="SFLDF00029">
    <property type="entry name" value="phosphoserine_phosphatase"/>
    <property type="match status" value="1"/>
</dbReference>
<dbReference type="InterPro" id="IPR023214">
    <property type="entry name" value="HAD_sf"/>
</dbReference>
<comment type="catalytic activity">
    <reaction evidence="13">
        <text>O-phospho-D-serine + H2O = D-serine + phosphate</text>
        <dbReference type="Rhea" id="RHEA:24873"/>
        <dbReference type="ChEBI" id="CHEBI:15377"/>
        <dbReference type="ChEBI" id="CHEBI:35247"/>
        <dbReference type="ChEBI" id="CHEBI:43474"/>
        <dbReference type="ChEBI" id="CHEBI:58680"/>
        <dbReference type="EC" id="3.1.3.3"/>
    </reaction>
</comment>
<reference evidence="14 15" key="1">
    <citation type="submission" date="2021-03" db="EMBL/GenBank/DDBJ databases">
        <title>Complete genome of Parasphingorhabdus_sp.JHSY0214.</title>
        <authorList>
            <person name="Yoo J.H."/>
            <person name="Bae J.W."/>
        </authorList>
    </citation>
    <scope>NUCLEOTIDE SEQUENCE [LARGE SCALE GENOMIC DNA]</scope>
    <source>
        <strain evidence="14 15">JHSY0214</strain>
    </source>
</reference>
<dbReference type="PANTHER" id="PTHR43344:SF2">
    <property type="entry name" value="PHOSPHOSERINE PHOSPHATASE"/>
    <property type="match status" value="1"/>
</dbReference>
<keyword evidence="10" id="KW-0718">Serine biosynthesis</keyword>
<comment type="catalytic activity">
    <reaction evidence="12">
        <text>O-phospho-L-serine + H2O = L-serine + phosphate</text>
        <dbReference type="Rhea" id="RHEA:21208"/>
        <dbReference type="ChEBI" id="CHEBI:15377"/>
        <dbReference type="ChEBI" id="CHEBI:33384"/>
        <dbReference type="ChEBI" id="CHEBI:43474"/>
        <dbReference type="ChEBI" id="CHEBI:57524"/>
        <dbReference type="EC" id="3.1.3.3"/>
    </reaction>
</comment>
<dbReference type="Proteomes" id="UP000663923">
    <property type="component" value="Chromosome"/>
</dbReference>
<dbReference type="InterPro" id="IPR004469">
    <property type="entry name" value="PSP"/>
</dbReference>
<evidence type="ECO:0000256" key="2">
    <source>
        <dbReference type="ARBA" id="ARBA00005135"/>
    </source>
</evidence>
<comment type="pathway">
    <text evidence="2">Amino-acid biosynthesis; L-serine biosynthesis; L-serine from 3-phospho-D-glycerate: step 3/3.</text>
</comment>
<keyword evidence="8 14" id="KW-0378">Hydrolase</keyword>
<evidence type="ECO:0000256" key="5">
    <source>
        <dbReference type="ARBA" id="ARBA00015196"/>
    </source>
</evidence>
<accession>A0ABX7T8R9</accession>
<evidence type="ECO:0000256" key="12">
    <source>
        <dbReference type="ARBA" id="ARBA00048138"/>
    </source>
</evidence>
<dbReference type="SFLD" id="SFLDG01137">
    <property type="entry name" value="C1.6.1:_Phosphoserine_Phosphat"/>
    <property type="match status" value="1"/>
</dbReference>
<dbReference type="RefSeq" id="WP_207988190.1">
    <property type="nucleotide sequence ID" value="NZ_CP071794.1"/>
</dbReference>
<dbReference type="EC" id="3.1.3.3" evidence="4"/>
<keyword evidence="6" id="KW-0028">Amino-acid biosynthesis</keyword>
<evidence type="ECO:0000256" key="3">
    <source>
        <dbReference type="ARBA" id="ARBA00009184"/>
    </source>
</evidence>
<evidence type="ECO:0000256" key="1">
    <source>
        <dbReference type="ARBA" id="ARBA00001946"/>
    </source>
</evidence>